<gene>
    <name evidence="4" type="ORF">PCOR1329_LOCUS45155</name>
</gene>
<dbReference type="InterPro" id="IPR007484">
    <property type="entry name" value="Peptidase_M28"/>
</dbReference>
<comment type="similarity">
    <text evidence="2">Belongs to the peptidase M28 family. M28B subfamily.</text>
</comment>
<keyword evidence="5" id="KW-1185">Reference proteome</keyword>
<comment type="cofactor">
    <cofactor evidence="1">
        <name>Zn(2+)</name>
        <dbReference type="ChEBI" id="CHEBI:29105"/>
    </cofactor>
</comment>
<dbReference type="Pfam" id="PF04389">
    <property type="entry name" value="Peptidase_M28"/>
    <property type="match status" value="1"/>
</dbReference>
<organism evidence="4 5">
    <name type="scientific">Prorocentrum cordatum</name>
    <dbReference type="NCBI Taxonomy" id="2364126"/>
    <lineage>
        <taxon>Eukaryota</taxon>
        <taxon>Sar</taxon>
        <taxon>Alveolata</taxon>
        <taxon>Dinophyceae</taxon>
        <taxon>Prorocentrales</taxon>
        <taxon>Prorocentraceae</taxon>
        <taxon>Prorocentrum</taxon>
    </lineage>
</organism>
<evidence type="ECO:0000256" key="2">
    <source>
        <dbReference type="ARBA" id="ARBA00005634"/>
    </source>
</evidence>
<evidence type="ECO:0000313" key="4">
    <source>
        <dbReference type="EMBL" id="CAK0853802.1"/>
    </source>
</evidence>
<dbReference type="PANTHER" id="PTHR12147">
    <property type="entry name" value="METALLOPEPTIDASE M28 FAMILY MEMBER"/>
    <property type="match status" value="1"/>
</dbReference>
<dbReference type="SUPFAM" id="SSF53187">
    <property type="entry name" value="Zn-dependent exopeptidases"/>
    <property type="match status" value="1"/>
</dbReference>
<evidence type="ECO:0000313" key="5">
    <source>
        <dbReference type="Proteomes" id="UP001189429"/>
    </source>
</evidence>
<protein>
    <recommendedName>
        <fullName evidence="3">Peptidase M28 domain-containing protein</fullName>
    </recommendedName>
</protein>
<evidence type="ECO:0000256" key="1">
    <source>
        <dbReference type="ARBA" id="ARBA00001947"/>
    </source>
</evidence>
<evidence type="ECO:0000259" key="3">
    <source>
        <dbReference type="Pfam" id="PF04389"/>
    </source>
</evidence>
<dbReference type="EMBL" id="CAUYUJ010015427">
    <property type="protein sequence ID" value="CAK0853802.1"/>
    <property type="molecule type" value="Genomic_DNA"/>
</dbReference>
<sequence length="485" mass="52248">MASDSDSIRLRIPIWAPSSPWRPACLPISDNAILPDSAADFRRSDAFRSPIRLIDSMLGSPEEAGWRASIGDKTYYAPPEGAELSRHVGDYFYALGARSALTEELEQSRVGGDSRWHIFHLPGGPSLLQQSVPTSGDRRESMSALVQLTNGVRVSSGFPEYKVTSGYKSPLTASGQNKEREAVELVTKEVFQSFLENLTSLGPPGLPTRSYKNPSASKAAQEFLKQEFAKMGMASCLHSFEGLGTHMANVVARVEGKGSDAVVVGAHYDSRPFDGKAPGAEDNGSGVAALLAVARAFTMAGVKPEKNVYFVGFAAEEPGLKGSSAFAKEMAAGGGKLPSECRTQSGSFLERGRFRSKKADHRAIVLDEVGWKSPALSKATVNLESYDWAKETGLPELMDHMAHASQEYNGQELYVVHSNHPFGSDHMSFLQGGIPAVLTINGDDERYPHYHRSTDTIENVSPEYAAQIAKMVLGATVRSAGVSAS</sequence>
<reference evidence="4" key="1">
    <citation type="submission" date="2023-10" db="EMBL/GenBank/DDBJ databases">
        <authorList>
            <person name="Chen Y."/>
            <person name="Shah S."/>
            <person name="Dougan E. K."/>
            <person name="Thang M."/>
            <person name="Chan C."/>
        </authorList>
    </citation>
    <scope>NUCLEOTIDE SEQUENCE [LARGE SCALE GENOMIC DNA]</scope>
</reference>
<dbReference type="PANTHER" id="PTHR12147:SF26">
    <property type="entry name" value="PEPTIDASE M28 DOMAIN-CONTAINING PROTEIN"/>
    <property type="match status" value="1"/>
</dbReference>
<dbReference type="Proteomes" id="UP001189429">
    <property type="component" value="Unassembled WGS sequence"/>
</dbReference>
<dbReference type="InterPro" id="IPR045175">
    <property type="entry name" value="M28_fam"/>
</dbReference>
<proteinExistence type="inferred from homology"/>
<name>A0ABN9U4M1_9DINO</name>
<accession>A0ABN9U4M1</accession>
<feature type="domain" description="Peptidase M28" evidence="3">
    <location>
        <begin position="249"/>
        <end position="474"/>
    </location>
</feature>
<dbReference type="Gene3D" id="3.40.630.10">
    <property type="entry name" value="Zn peptidases"/>
    <property type="match status" value="1"/>
</dbReference>
<comment type="caution">
    <text evidence="4">The sequence shown here is derived from an EMBL/GenBank/DDBJ whole genome shotgun (WGS) entry which is preliminary data.</text>
</comment>